<dbReference type="Proteomes" id="UP000035085">
    <property type="component" value="Chromosome"/>
</dbReference>
<evidence type="ECO:0000313" key="2">
    <source>
        <dbReference type="Proteomes" id="UP000035085"/>
    </source>
</evidence>
<name>A0ABN4FU17_9BURK</name>
<accession>A0ABN4FU17</accession>
<dbReference type="Pfam" id="PF05137">
    <property type="entry name" value="PilN"/>
    <property type="match status" value="1"/>
</dbReference>
<protein>
    <submittedName>
        <fullName evidence="1">Uncharacterized protein</fullName>
    </submittedName>
</protein>
<keyword evidence="2" id="KW-1185">Reference proteome</keyword>
<dbReference type="EMBL" id="CP010897">
    <property type="protein sequence ID" value="AJP59000.1"/>
    <property type="molecule type" value="Genomic_DNA"/>
</dbReference>
<dbReference type="InterPro" id="IPR007813">
    <property type="entry name" value="PilN"/>
</dbReference>
<sequence>MGIAACGAVMSIVPIAWDLHQRQQARAQGAAWREASQNLRAESVAFDVTRRRLAEMSAHRRAAVTLVERRQPAAYRILDVMRACADGVRLTLVRTVDEHLRIEGYATTQSRVRETQKRLRALPWVRKVAEVESSVVPESIRRQWTGGDTSVAVPNIRRFTLRIEIRQPQTSRVLTGIADTERVITEVPDVR</sequence>
<reference evidence="2" key="1">
    <citation type="submission" date="2015-02" db="EMBL/GenBank/DDBJ databases">
        <title>Complete Genome Sequencing of Pandoraea vervacti NS15 sp. nov.</title>
        <authorList>
            <person name="Chan K.-G."/>
        </authorList>
    </citation>
    <scope>NUCLEOTIDE SEQUENCE [LARGE SCALE GENOMIC DNA]</scope>
    <source>
        <strain evidence="2">NS15</strain>
    </source>
</reference>
<organism evidence="1 2">
    <name type="scientific">Pandoraea vervacti</name>
    <dbReference type="NCBI Taxonomy" id="656178"/>
    <lineage>
        <taxon>Bacteria</taxon>
        <taxon>Pseudomonadati</taxon>
        <taxon>Pseudomonadota</taxon>
        <taxon>Betaproteobacteria</taxon>
        <taxon>Burkholderiales</taxon>
        <taxon>Burkholderiaceae</taxon>
        <taxon>Pandoraea</taxon>
    </lineage>
</organism>
<proteinExistence type="predicted"/>
<gene>
    <name evidence="1" type="ORF">UC34_22765</name>
</gene>
<evidence type="ECO:0000313" key="1">
    <source>
        <dbReference type="EMBL" id="AJP59000.1"/>
    </source>
</evidence>